<dbReference type="EMBL" id="LOHS01000028">
    <property type="protein sequence ID" value="OAH15982.1"/>
    <property type="molecule type" value="Genomic_DNA"/>
</dbReference>
<reference evidence="3 4" key="1">
    <citation type="submission" date="2015-12" db="EMBL/GenBank/DDBJ databases">
        <title>Genome sequence of Streptomyces sp. G25.</title>
        <authorList>
            <person name="Poehlein A."/>
            <person name="Roettig A."/>
            <person name="Hiessl S."/>
            <person name="Hauschild P."/>
            <person name="Schauer J."/>
            <person name="Madkour M.H."/>
            <person name="Al-Ansari A.M."/>
            <person name="Almakishah N.H."/>
            <person name="Steinbuechel A."/>
            <person name="Daniel R."/>
        </authorList>
    </citation>
    <scope>NUCLEOTIDE SEQUENCE [LARGE SCALE GENOMIC DNA]</scope>
    <source>
        <strain evidence="4">G25(2015)</strain>
    </source>
</reference>
<evidence type="ECO:0000313" key="4">
    <source>
        <dbReference type="Proteomes" id="UP000077381"/>
    </source>
</evidence>
<comment type="caution">
    <text evidence="3">The sequence shown here is derived from an EMBL/GenBank/DDBJ whole genome shotgun (WGS) entry which is preliminary data.</text>
</comment>
<dbReference type="InterPro" id="IPR044993">
    <property type="entry name" value="BXL"/>
</dbReference>
<dbReference type="Proteomes" id="UP000077381">
    <property type="component" value="Unassembled WGS sequence"/>
</dbReference>
<protein>
    <submittedName>
        <fullName evidence="3">Uncharacterized protein</fullName>
    </submittedName>
</protein>
<dbReference type="InterPro" id="IPR017853">
    <property type="entry name" value="GH"/>
</dbReference>
<keyword evidence="4" id="KW-1185">Reference proteome</keyword>
<dbReference type="STRING" id="1716141.STSP_06340"/>
<dbReference type="PATRIC" id="fig|1716141.3.peg.668"/>
<dbReference type="GO" id="GO:0045493">
    <property type="term" value="P:xylan catabolic process"/>
    <property type="evidence" value="ECO:0007669"/>
    <property type="project" value="InterPro"/>
</dbReference>
<dbReference type="GO" id="GO:0046556">
    <property type="term" value="F:alpha-L-arabinofuranosidase activity"/>
    <property type="evidence" value="ECO:0007669"/>
    <property type="project" value="TreeGrafter"/>
</dbReference>
<keyword evidence="2" id="KW-0378">Hydrolase</keyword>
<gene>
    <name evidence="3" type="ORF">STSP_06340</name>
</gene>
<evidence type="ECO:0000256" key="1">
    <source>
        <dbReference type="ARBA" id="ARBA00005336"/>
    </source>
</evidence>
<name>A0A177HYM9_9ACTN</name>
<accession>A0A177HYM9</accession>
<dbReference type="AlphaFoldDB" id="A0A177HYM9"/>
<organism evidence="3 4">
    <name type="scientific">Streptomyces jeddahensis</name>
    <dbReference type="NCBI Taxonomy" id="1716141"/>
    <lineage>
        <taxon>Bacteria</taxon>
        <taxon>Bacillati</taxon>
        <taxon>Actinomycetota</taxon>
        <taxon>Actinomycetes</taxon>
        <taxon>Kitasatosporales</taxon>
        <taxon>Streptomycetaceae</taxon>
        <taxon>Streptomyces</taxon>
    </lineage>
</organism>
<evidence type="ECO:0000313" key="3">
    <source>
        <dbReference type="EMBL" id="OAH15982.1"/>
    </source>
</evidence>
<evidence type="ECO:0000256" key="2">
    <source>
        <dbReference type="ARBA" id="ARBA00022801"/>
    </source>
</evidence>
<dbReference type="PANTHER" id="PTHR42721">
    <property type="entry name" value="SUGAR HYDROLASE-RELATED"/>
    <property type="match status" value="1"/>
</dbReference>
<dbReference type="InterPro" id="IPR036962">
    <property type="entry name" value="Glyco_hydro_3_N_sf"/>
</dbReference>
<dbReference type="SUPFAM" id="SSF51445">
    <property type="entry name" value="(Trans)glycosidases"/>
    <property type="match status" value="1"/>
</dbReference>
<dbReference type="PANTHER" id="PTHR42721:SF3">
    <property type="entry name" value="BETA-D-XYLOSIDASE 5-RELATED"/>
    <property type="match status" value="1"/>
</dbReference>
<dbReference type="GO" id="GO:0009044">
    <property type="term" value="F:xylan 1,4-beta-xylosidase activity"/>
    <property type="evidence" value="ECO:0007669"/>
    <property type="project" value="InterPro"/>
</dbReference>
<sequence length="124" mass="13881">MRTWTDEDLLVCSDAGVPSNLVDSEHCFNTHEEATVAALLAGVDSFTDHGTDSSEITARVRGALEQGLLTESDIDPAVRRQLSVRFRLGEFHPQCDPHTLTKDFDTLRATAPSPRRRRSRRWSC</sequence>
<dbReference type="GO" id="GO:0031222">
    <property type="term" value="P:arabinan catabolic process"/>
    <property type="evidence" value="ECO:0007669"/>
    <property type="project" value="TreeGrafter"/>
</dbReference>
<dbReference type="Gene3D" id="3.20.20.300">
    <property type="entry name" value="Glycoside hydrolase, family 3, N-terminal domain"/>
    <property type="match status" value="1"/>
</dbReference>
<comment type="similarity">
    <text evidence="1">Belongs to the glycosyl hydrolase 3 family.</text>
</comment>
<proteinExistence type="inferred from homology"/>